<dbReference type="InterPro" id="IPR017896">
    <property type="entry name" value="4Fe4S_Fe-S-bd"/>
</dbReference>
<dbReference type="PROSITE" id="PS51656">
    <property type="entry name" value="4FE4S"/>
    <property type="match status" value="1"/>
</dbReference>
<dbReference type="CDD" id="cd10549">
    <property type="entry name" value="MtMvhB_like"/>
    <property type="match status" value="1"/>
</dbReference>
<dbReference type="PANTHER" id="PTHR43560">
    <property type="entry name" value="ION-TRANSLOCATING OXIDOREDUCTASE COMPLEX SUBUNIT B"/>
    <property type="match status" value="1"/>
</dbReference>
<dbReference type="PROSITE" id="PS00198">
    <property type="entry name" value="4FE4S_FER_1"/>
    <property type="match status" value="1"/>
</dbReference>
<dbReference type="Gene3D" id="3.30.70.20">
    <property type="match status" value="2"/>
</dbReference>
<reference evidence="8" key="2">
    <citation type="submission" date="2021-04" db="EMBL/GenBank/DDBJ databases">
        <authorList>
            <person name="Gilroy R."/>
        </authorList>
    </citation>
    <scope>NUCLEOTIDE SEQUENCE</scope>
    <source>
        <strain evidence="8">CHK33-5263</strain>
    </source>
</reference>
<dbReference type="SUPFAM" id="SSF54862">
    <property type="entry name" value="4Fe-4S ferredoxins"/>
    <property type="match status" value="1"/>
</dbReference>
<dbReference type="EMBL" id="DXBS01000052">
    <property type="protein sequence ID" value="HIZ24331.1"/>
    <property type="molecule type" value="Genomic_DNA"/>
</dbReference>
<dbReference type="PANTHER" id="PTHR43560:SF1">
    <property type="entry name" value="ION-TRANSLOCATING OXIDOREDUCTASE COMPLEX SUBUNIT B"/>
    <property type="match status" value="1"/>
</dbReference>
<dbReference type="InterPro" id="IPR050395">
    <property type="entry name" value="4Fe4S_Ferredoxin_RnfB"/>
</dbReference>
<dbReference type="GO" id="GO:0046872">
    <property type="term" value="F:metal ion binding"/>
    <property type="evidence" value="ECO:0007669"/>
    <property type="project" value="UniProtKB-KW"/>
</dbReference>
<evidence type="ECO:0000313" key="8">
    <source>
        <dbReference type="EMBL" id="HIZ24331.1"/>
    </source>
</evidence>
<dbReference type="PROSITE" id="PS51379">
    <property type="entry name" value="4FE4S_FER_2"/>
    <property type="match status" value="3"/>
</dbReference>
<dbReference type="InterPro" id="IPR017900">
    <property type="entry name" value="4Fe4S_Fe_S_CS"/>
</dbReference>
<feature type="domain" description="4Fe-4S" evidence="7">
    <location>
        <begin position="42"/>
        <end position="101"/>
    </location>
</feature>
<feature type="domain" description="4Fe-4S ferredoxin-type" evidence="6">
    <location>
        <begin position="212"/>
        <end position="242"/>
    </location>
</feature>
<protein>
    <submittedName>
        <fullName evidence="8">4Fe-4S binding protein</fullName>
    </submittedName>
</protein>
<evidence type="ECO:0000256" key="2">
    <source>
        <dbReference type="ARBA" id="ARBA00022723"/>
    </source>
</evidence>
<organism evidence="8 9">
    <name type="scientific">Candidatus Gallimonas intestinigallinarum</name>
    <dbReference type="NCBI Taxonomy" id="2838604"/>
    <lineage>
        <taxon>Bacteria</taxon>
        <taxon>Bacillati</taxon>
        <taxon>Bacillota</taxon>
        <taxon>Clostridia</taxon>
        <taxon>Candidatus Gallimonas</taxon>
    </lineage>
</organism>
<dbReference type="Gene3D" id="1.10.15.40">
    <property type="entry name" value="Electron transport complex subunit B, putative Fe-S cluster"/>
    <property type="match status" value="1"/>
</dbReference>
<keyword evidence="1" id="KW-0004">4Fe-4S</keyword>
<accession>A0A9D2IV30</accession>
<feature type="transmembrane region" description="Helical" evidence="5">
    <location>
        <begin position="12"/>
        <end position="36"/>
    </location>
</feature>
<dbReference type="InterPro" id="IPR007202">
    <property type="entry name" value="4Fe-4S_dom"/>
</dbReference>
<keyword evidence="2" id="KW-0479">Metal-binding</keyword>
<keyword evidence="5" id="KW-1133">Transmembrane helix</keyword>
<dbReference type="Pfam" id="PF00037">
    <property type="entry name" value="Fer4"/>
    <property type="match status" value="1"/>
</dbReference>
<feature type="domain" description="4Fe-4S ferredoxin-type" evidence="6">
    <location>
        <begin position="169"/>
        <end position="198"/>
    </location>
</feature>
<evidence type="ECO:0000259" key="7">
    <source>
        <dbReference type="PROSITE" id="PS51656"/>
    </source>
</evidence>
<comment type="caution">
    <text evidence="8">The sequence shown here is derived from an EMBL/GenBank/DDBJ whole genome shotgun (WGS) entry which is preliminary data.</text>
</comment>
<reference evidence="8" key="1">
    <citation type="journal article" date="2021" name="PeerJ">
        <title>Extensive microbial diversity within the chicken gut microbiome revealed by metagenomics and culture.</title>
        <authorList>
            <person name="Gilroy R."/>
            <person name="Ravi A."/>
            <person name="Getino M."/>
            <person name="Pursley I."/>
            <person name="Horton D.L."/>
            <person name="Alikhan N.F."/>
            <person name="Baker D."/>
            <person name="Gharbi K."/>
            <person name="Hall N."/>
            <person name="Watson M."/>
            <person name="Adriaenssens E.M."/>
            <person name="Foster-Nyarko E."/>
            <person name="Jarju S."/>
            <person name="Secka A."/>
            <person name="Antonio M."/>
            <person name="Oren A."/>
            <person name="Chaudhuri R.R."/>
            <person name="La Ragione R."/>
            <person name="Hildebrand F."/>
            <person name="Pallen M.J."/>
        </authorList>
    </citation>
    <scope>NUCLEOTIDE SEQUENCE</scope>
    <source>
        <strain evidence="8">CHK33-5263</strain>
    </source>
</reference>
<evidence type="ECO:0000256" key="1">
    <source>
        <dbReference type="ARBA" id="ARBA00022485"/>
    </source>
</evidence>
<keyword evidence="5" id="KW-0812">Transmembrane</keyword>
<keyword evidence="5" id="KW-0472">Membrane</keyword>
<evidence type="ECO:0000313" key="9">
    <source>
        <dbReference type="Proteomes" id="UP000824044"/>
    </source>
</evidence>
<dbReference type="Proteomes" id="UP000824044">
    <property type="component" value="Unassembled WGS sequence"/>
</dbReference>
<dbReference type="Pfam" id="PF12838">
    <property type="entry name" value="Fer4_7"/>
    <property type="match status" value="1"/>
</dbReference>
<dbReference type="AlphaFoldDB" id="A0A9D2IV30"/>
<evidence type="ECO:0000256" key="3">
    <source>
        <dbReference type="ARBA" id="ARBA00023004"/>
    </source>
</evidence>
<name>A0A9D2IV30_9FIRM</name>
<keyword evidence="4" id="KW-0411">Iron-sulfur</keyword>
<evidence type="ECO:0000256" key="5">
    <source>
        <dbReference type="SAM" id="Phobius"/>
    </source>
</evidence>
<keyword evidence="3" id="KW-0408">Iron</keyword>
<evidence type="ECO:0000259" key="6">
    <source>
        <dbReference type="PROSITE" id="PS51379"/>
    </source>
</evidence>
<proteinExistence type="predicted"/>
<sequence length="271" mass="27850">MQTLLLAQVQWGQVGIVIGIFAAIAVLLTVCILLVAKFCKTNADEKVESILSHLAGANCGGCGCTGCSGFAEKLAKGEATLSDCHVTETAQKAAIAEILGVPFSAGKPTVSVCHCAGGQNAADAFTYNGAKDCAEENKLAGGHKSCKYGCLGDGNCSRVCPEGAISLPGGCAQTDDKCISCGACMLACPKKLFSRIPADARVYIACSSHAKGKAVMDACKVGCIACGKCARVCPQGAITMQDNLPVIDYDKCVNCGKCAEACPRGSIRTRY</sequence>
<gene>
    <name evidence="8" type="ORF">H9812_02500</name>
</gene>
<dbReference type="Pfam" id="PF04060">
    <property type="entry name" value="FeS"/>
    <property type="match status" value="1"/>
</dbReference>
<evidence type="ECO:0000256" key="4">
    <source>
        <dbReference type="ARBA" id="ARBA00023014"/>
    </source>
</evidence>
<dbReference type="GO" id="GO:0051539">
    <property type="term" value="F:4 iron, 4 sulfur cluster binding"/>
    <property type="evidence" value="ECO:0007669"/>
    <property type="project" value="UniProtKB-KW"/>
</dbReference>
<feature type="domain" description="4Fe-4S ferredoxin-type" evidence="6">
    <location>
        <begin position="243"/>
        <end position="271"/>
    </location>
</feature>